<accession>A0A1V4KC05</accession>
<name>A0A1V4KC05_PATFA</name>
<evidence type="ECO:0000313" key="1">
    <source>
        <dbReference type="EMBL" id="OPJ81925.1"/>
    </source>
</evidence>
<reference evidence="1 2" key="1">
    <citation type="submission" date="2016-02" db="EMBL/GenBank/DDBJ databases">
        <title>Band-tailed pigeon sequencing and assembly.</title>
        <authorList>
            <person name="Soares A.E."/>
            <person name="Novak B.J."/>
            <person name="Rice E.S."/>
            <person name="O'Connell B."/>
            <person name="Chang D."/>
            <person name="Weber S."/>
            <person name="Shapiro B."/>
        </authorList>
    </citation>
    <scope>NUCLEOTIDE SEQUENCE [LARGE SCALE GENOMIC DNA]</scope>
    <source>
        <strain evidence="1">BTP2013</strain>
        <tissue evidence="1">Blood</tissue>
    </source>
</reference>
<evidence type="ECO:0000313" key="2">
    <source>
        <dbReference type="Proteomes" id="UP000190648"/>
    </source>
</evidence>
<sequence>MICMQGMLLHKTMYPKKEGEHFTVKKVKYHVTRNRSVTQQTEECDEVWHIHLNTGSQVKTNFYRLT</sequence>
<dbReference type="AlphaFoldDB" id="A0A1V4KC05"/>
<comment type="caution">
    <text evidence="1">The sequence shown here is derived from an EMBL/GenBank/DDBJ whole genome shotgun (WGS) entry which is preliminary data.</text>
</comment>
<dbReference type="Proteomes" id="UP000190648">
    <property type="component" value="Unassembled WGS sequence"/>
</dbReference>
<keyword evidence="2" id="KW-1185">Reference proteome</keyword>
<organism evidence="1 2">
    <name type="scientific">Patagioenas fasciata monilis</name>
    <dbReference type="NCBI Taxonomy" id="372326"/>
    <lineage>
        <taxon>Eukaryota</taxon>
        <taxon>Metazoa</taxon>
        <taxon>Chordata</taxon>
        <taxon>Craniata</taxon>
        <taxon>Vertebrata</taxon>
        <taxon>Euteleostomi</taxon>
        <taxon>Archelosauria</taxon>
        <taxon>Archosauria</taxon>
        <taxon>Dinosauria</taxon>
        <taxon>Saurischia</taxon>
        <taxon>Theropoda</taxon>
        <taxon>Coelurosauria</taxon>
        <taxon>Aves</taxon>
        <taxon>Neognathae</taxon>
        <taxon>Neoaves</taxon>
        <taxon>Columbimorphae</taxon>
        <taxon>Columbiformes</taxon>
        <taxon>Columbidae</taxon>
        <taxon>Patagioenas</taxon>
    </lineage>
</organism>
<gene>
    <name evidence="1" type="ORF">AV530_014449</name>
</gene>
<proteinExistence type="predicted"/>
<dbReference type="EMBL" id="LSYS01003958">
    <property type="protein sequence ID" value="OPJ81925.1"/>
    <property type="molecule type" value="Genomic_DNA"/>
</dbReference>
<protein>
    <submittedName>
        <fullName evidence="1">Uncharacterized protein</fullName>
    </submittedName>
</protein>